<dbReference type="AlphaFoldDB" id="A0A8S9GL45"/>
<organism evidence="1">
    <name type="scientific">Brassica cretica</name>
    <name type="common">Mustard</name>
    <dbReference type="NCBI Taxonomy" id="69181"/>
    <lineage>
        <taxon>Eukaryota</taxon>
        <taxon>Viridiplantae</taxon>
        <taxon>Streptophyta</taxon>
        <taxon>Embryophyta</taxon>
        <taxon>Tracheophyta</taxon>
        <taxon>Spermatophyta</taxon>
        <taxon>Magnoliopsida</taxon>
        <taxon>eudicotyledons</taxon>
        <taxon>Gunneridae</taxon>
        <taxon>Pentapetalae</taxon>
        <taxon>rosids</taxon>
        <taxon>malvids</taxon>
        <taxon>Brassicales</taxon>
        <taxon>Brassicaceae</taxon>
        <taxon>Brassiceae</taxon>
        <taxon>Brassica</taxon>
    </lineage>
</organism>
<dbReference type="PROSITE" id="PS51257">
    <property type="entry name" value="PROKAR_LIPOPROTEIN"/>
    <property type="match status" value="1"/>
</dbReference>
<name>A0A8S9GL45_BRACR</name>
<protein>
    <submittedName>
        <fullName evidence="1">Uncharacterized protein</fullName>
    </submittedName>
</protein>
<proteinExistence type="predicted"/>
<evidence type="ECO:0000313" key="1">
    <source>
        <dbReference type="EMBL" id="KAF2545820.1"/>
    </source>
</evidence>
<comment type="caution">
    <text evidence="1">The sequence shown here is derived from an EMBL/GenBank/DDBJ whole genome shotgun (WGS) entry which is preliminary data.</text>
</comment>
<reference evidence="1" key="1">
    <citation type="submission" date="2019-12" db="EMBL/GenBank/DDBJ databases">
        <title>Genome sequencing and annotation of Brassica cretica.</title>
        <authorList>
            <person name="Studholme D.J."/>
            <person name="Sarris P.F."/>
        </authorList>
    </citation>
    <scope>NUCLEOTIDE SEQUENCE</scope>
    <source>
        <strain evidence="1">PFS-102/07</strain>
        <tissue evidence="1">Leaf</tissue>
    </source>
</reference>
<dbReference type="EMBL" id="QGKY02001925">
    <property type="protein sequence ID" value="KAF2545820.1"/>
    <property type="molecule type" value="Genomic_DNA"/>
</dbReference>
<gene>
    <name evidence="1" type="ORF">F2Q70_00020145</name>
</gene>
<sequence length="230" mass="24460">MRITHSSITCLDVGWKVWQWSVMISSCSCWCDSLAAVSSIIPGVVLYQTIGISCAVQPGGKVVAPGRVVGVGGGSKVPCLFRSIVLGGWPNTKRAPISVEALIICALMIPGSFVPVITCVPPSGYPVVGCPSLSILLIVTSKGGISTSGVYFNERGVGRRDDGAVDEERWCWCENFDGYRRVGAQADPPTDVGGENPGKIVPRFEIQKTLLEMVINRLVGLIRVSIITAP</sequence>
<accession>A0A8S9GL45</accession>